<dbReference type="Proteomes" id="UP000612899">
    <property type="component" value="Unassembled WGS sequence"/>
</dbReference>
<evidence type="ECO:0000256" key="2">
    <source>
        <dbReference type="SAM" id="Phobius"/>
    </source>
</evidence>
<proteinExistence type="inferred from homology"/>
<sequence>MSDPEPSALPIKLVAPDGKKQPRFRHLLYVVSILTGIMLLLCGGIAGGLWLYAGSIEDKIDRVDAFTGIPDAARPSKITPQAMNILLLGSDSRANRVEQDSGDTGARSDTIIVVHLPADRQRAQLISIPRDTWTTIPGHGKAKINAGYALGGTPLTVRTVEEFTKVRIDHVILIDFAGFKEVIDAIGGIEIVVEQTFKSIHKPYRTFQAGAQHLNGEEALDYSRQRYQFKDGDFHRIENQQQVMKAVMEKAASRDLLTDAAKLNAFVRATADSLTADHELSVFDLALELRHLRSADLTFLTSPSKGTGMEGSQSVVYTDPQQAGELYAAVNSDRVGAWLSANPQFAN</sequence>
<dbReference type="PANTHER" id="PTHR33392">
    <property type="entry name" value="POLYISOPRENYL-TEICHOIC ACID--PEPTIDOGLYCAN TEICHOIC ACID TRANSFERASE TAGU"/>
    <property type="match status" value="1"/>
</dbReference>
<evidence type="ECO:0000313" key="4">
    <source>
        <dbReference type="EMBL" id="GIH05060.1"/>
    </source>
</evidence>
<evidence type="ECO:0000259" key="3">
    <source>
        <dbReference type="Pfam" id="PF03816"/>
    </source>
</evidence>
<dbReference type="AlphaFoldDB" id="A0A8J3Q8J6"/>
<dbReference type="InterPro" id="IPR004474">
    <property type="entry name" value="LytR_CpsA_psr"/>
</dbReference>
<name>A0A8J3Q8J6_9ACTN</name>
<dbReference type="NCBIfam" id="TIGR00350">
    <property type="entry name" value="lytR_cpsA_psr"/>
    <property type="match status" value="1"/>
</dbReference>
<keyword evidence="2" id="KW-0812">Transmembrane</keyword>
<dbReference type="EMBL" id="BONY01000016">
    <property type="protein sequence ID" value="GIH05060.1"/>
    <property type="molecule type" value="Genomic_DNA"/>
</dbReference>
<feature type="domain" description="Cell envelope-related transcriptional attenuator" evidence="3">
    <location>
        <begin position="107"/>
        <end position="252"/>
    </location>
</feature>
<organism evidence="4 5">
    <name type="scientific">Rhizocola hellebori</name>
    <dbReference type="NCBI Taxonomy" id="1392758"/>
    <lineage>
        <taxon>Bacteria</taxon>
        <taxon>Bacillati</taxon>
        <taxon>Actinomycetota</taxon>
        <taxon>Actinomycetes</taxon>
        <taxon>Micromonosporales</taxon>
        <taxon>Micromonosporaceae</taxon>
        <taxon>Rhizocola</taxon>
    </lineage>
</organism>
<keyword evidence="2" id="KW-1133">Transmembrane helix</keyword>
<dbReference type="PANTHER" id="PTHR33392:SF6">
    <property type="entry name" value="POLYISOPRENYL-TEICHOIC ACID--PEPTIDOGLYCAN TEICHOIC ACID TRANSFERASE TAGU"/>
    <property type="match status" value="1"/>
</dbReference>
<dbReference type="Gene3D" id="3.40.630.190">
    <property type="entry name" value="LCP protein"/>
    <property type="match status" value="1"/>
</dbReference>
<dbReference type="Pfam" id="PF03816">
    <property type="entry name" value="LytR_cpsA_psr"/>
    <property type="match status" value="1"/>
</dbReference>
<dbReference type="RefSeq" id="WP_203908925.1">
    <property type="nucleotide sequence ID" value="NZ_BONY01000016.1"/>
</dbReference>
<feature type="transmembrane region" description="Helical" evidence="2">
    <location>
        <begin position="27"/>
        <end position="53"/>
    </location>
</feature>
<accession>A0A8J3Q8J6</accession>
<gene>
    <name evidence="4" type="ORF">Rhe02_31270</name>
</gene>
<evidence type="ECO:0000256" key="1">
    <source>
        <dbReference type="ARBA" id="ARBA00006068"/>
    </source>
</evidence>
<dbReference type="InterPro" id="IPR050922">
    <property type="entry name" value="LytR/CpsA/Psr_CW_biosynth"/>
</dbReference>
<evidence type="ECO:0000313" key="5">
    <source>
        <dbReference type="Proteomes" id="UP000612899"/>
    </source>
</evidence>
<comment type="caution">
    <text evidence="4">The sequence shown here is derived from an EMBL/GenBank/DDBJ whole genome shotgun (WGS) entry which is preliminary data.</text>
</comment>
<keyword evidence="2" id="KW-0472">Membrane</keyword>
<comment type="similarity">
    <text evidence="1">Belongs to the LytR/CpsA/Psr (LCP) family.</text>
</comment>
<reference evidence="4" key="1">
    <citation type="submission" date="2021-01" db="EMBL/GenBank/DDBJ databases">
        <title>Whole genome shotgun sequence of Rhizocola hellebori NBRC 109834.</title>
        <authorList>
            <person name="Komaki H."/>
            <person name="Tamura T."/>
        </authorList>
    </citation>
    <scope>NUCLEOTIDE SEQUENCE</scope>
    <source>
        <strain evidence="4">NBRC 109834</strain>
    </source>
</reference>
<keyword evidence="5" id="KW-1185">Reference proteome</keyword>
<protein>
    <submittedName>
        <fullName evidence="4">Transcriptional regulator</fullName>
    </submittedName>
</protein>